<keyword evidence="1" id="KW-0472">Membrane</keyword>
<proteinExistence type="predicted"/>
<keyword evidence="1" id="KW-0812">Transmembrane</keyword>
<keyword evidence="1" id="KW-1133">Transmembrane helix</keyword>
<protein>
    <submittedName>
        <fullName evidence="2">Uncharacterized protein</fullName>
    </submittedName>
</protein>
<name>A0ABV7XPX7_9GAMM</name>
<evidence type="ECO:0000313" key="2">
    <source>
        <dbReference type="EMBL" id="MFC3717358.1"/>
    </source>
</evidence>
<dbReference type="EMBL" id="JBHRYA010000011">
    <property type="protein sequence ID" value="MFC3717358.1"/>
    <property type="molecule type" value="Genomic_DNA"/>
</dbReference>
<dbReference type="RefSeq" id="WP_386745252.1">
    <property type="nucleotide sequence ID" value="NZ_JBHRYA010000011.1"/>
</dbReference>
<evidence type="ECO:0000313" key="3">
    <source>
        <dbReference type="Proteomes" id="UP001595705"/>
    </source>
</evidence>
<evidence type="ECO:0000256" key="1">
    <source>
        <dbReference type="SAM" id="Phobius"/>
    </source>
</evidence>
<reference evidence="3" key="1">
    <citation type="journal article" date="2019" name="Int. J. Syst. Evol. Microbiol.">
        <title>The Global Catalogue of Microorganisms (GCM) 10K type strain sequencing project: providing services to taxonomists for standard genome sequencing and annotation.</title>
        <authorList>
            <consortium name="The Broad Institute Genomics Platform"/>
            <consortium name="The Broad Institute Genome Sequencing Center for Infectious Disease"/>
            <person name="Wu L."/>
            <person name="Ma J."/>
        </authorList>
    </citation>
    <scope>NUCLEOTIDE SEQUENCE [LARGE SCALE GENOMIC DNA]</scope>
    <source>
        <strain evidence="3">KCTC 42441</strain>
    </source>
</reference>
<feature type="transmembrane region" description="Helical" evidence="1">
    <location>
        <begin position="107"/>
        <end position="126"/>
    </location>
</feature>
<accession>A0ABV7XPX7</accession>
<gene>
    <name evidence="2" type="ORF">ACFONC_14500</name>
</gene>
<sequence>MEIRYSSAKFAAGLVAVLVGLWFVFWEPGPLDESPLYAIGPLLLAAGSVVAAIQFSVRPRTGFEGMAAPAEVDAWLALVYTGVLIAWLLSNASAFTVSWMGNKATSVTLLEIVVAYVVITTVLRGRRGEAVQEDERDRAIRRSAAKWGRHALIACVVVLMVALGMSPAHKLAWANPPTVALLLFLGLLLGWLFENAATIVYYWRDRR</sequence>
<dbReference type="Proteomes" id="UP001595705">
    <property type="component" value="Unassembled WGS sequence"/>
</dbReference>
<feature type="transmembrane region" description="Helical" evidence="1">
    <location>
        <begin position="37"/>
        <end position="57"/>
    </location>
</feature>
<keyword evidence="3" id="KW-1185">Reference proteome</keyword>
<feature type="transmembrane region" description="Helical" evidence="1">
    <location>
        <begin position="78"/>
        <end position="101"/>
    </location>
</feature>
<organism evidence="2 3">
    <name type="scientific">Luteimonas soli</name>
    <dbReference type="NCBI Taxonomy" id="1648966"/>
    <lineage>
        <taxon>Bacteria</taxon>
        <taxon>Pseudomonadati</taxon>
        <taxon>Pseudomonadota</taxon>
        <taxon>Gammaproteobacteria</taxon>
        <taxon>Lysobacterales</taxon>
        <taxon>Lysobacteraceae</taxon>
        <taxon>Luteimonas</taxon>
    </lineage>
</organism>
<feature type="transmembrane region" description="Helical" evidence="1">
    <location>
        <begin position="7"/>
        <end position="25"/>
    </location>
</feature>
<feature type="transmembrane region" description="Helical" evidence="1">
    <location>
        <begin position="180"/>
        <end position="203"/>
    </location>
</feature>
<comment type="caution">
    <text evidence="2">The sequence shown here is derived from an EMBL/GenBank/DDBJ whole genome shotgun (WGS) entry which is preliminary data.</text>
</comment>
<feature type="transmembrane region" description="Helical" evidence="1">
    <location>
        <begin position="147"/>
        <end position="168"/>
    </location>
</feature>